<protein>
    <submittedName>
        <fullName evidence="1">Uncharacterized protein</fullName>
    </submittedName>
</protein>
<keyword evidence="2" id="KW-1185">Reference proteome</keyword>
<gene>
    <name evidence="1" type="ORF">ICL16_03610</name>
</gene>
<dbReference type="Proteomes" id="UP000629098">
    <property type="component" value="Unassembled WGS sequence"/>
</dbReference>
<dbReference type="EMBL" id="JACXAE010000013">
    <property type="protein sequence ID" value="MBD2771234.1"/>
    <property type="molecule type" value="Genomic_DNA"/>
</dbReference>
<accession>A0A8J6XB13</accession>
<organism evidence="1 2">
    <name type="scientific">Iningainema tapete BLCC-T55</name>
    <dbReference type="NCBI Taxonomy" id="2748662"/>
    <lineage>
        <taxon>Bacteria</taxon>
        <taxon>Bacillati</taxon>
        <taxon>Cyanobacteriota</taxon>
        <taxon>Cyanophyceae</taxon>
        <taxon>Nostocales</taxon>
        <taxon>Scytonemataceae</taxon>
        <taxon>Iningainema tapete</taxon>
    </lineage>
</organism>
<comment type="caution">
    <text evidence="1">The sequence shown here is derived from an EMBL/GenBank/DDBJ whole genome shotgun (WGS) entry which is preliminary data.</text>
</comment>
<dbReference type="AlphaFoldDB" id="A0A8J6XB13"/>
<sequence length="59" mass="6821">MSIEEFEMRYRNAMDETLNELQTAVLLFAQVQNQITRIGSSLQTLSHSVEDFISQQKAE</sequence>
<evidence type="ECO:0000313" key="2">
    <source>
        <dbReference type="Proteomes" id="UP000629098"/>
    </source>
</evidence>
<evidence type="ECO:0000313" key="1">
    <source>
        <dbReference type="EMBL" id="MBD2771234.1"/>
    </source>
</evidence>
<proteinExistence type="predicted"/>
<name>A0A8J6XB13_9CYAN</name>
<dbReference type="RefSeq" id="WP_190825522.1">
    <property type="nucleotide sequence ID" value="NZ_CAWPPI010000013.1"/>
</dbReference>
<reference evidence="1" key="1">
    <citation type="submission" date="2020-09" db="EMBL/GenBank/DDBJ databases">
        <title>Iningainema tapete sp. nov. (Scytonemataceae, Cyanobacteria) from greenhouses in central Florida (USA) produces two types of nodularin with biosynthetic potential for microcystin-LR and anabaenopeptins.</title>
        <authorList>
            <person name="Berthold D.E."/>
            <person name="Lefler F.W."/>
            <person name="Huang I.-S."/>
            <person name="Abdulla H."/>
            <person name="Zimba P.V."/>
            <person name="Laughinghouse H.D. IV."/>
        </authorList>
    </citation>
    <scope>NUCLEOTIDE SEQUENCE</scope>
    <source>
        <strain evidence="1">BLCCT55</strain>
    </source>
</reference>